<dbReference type="InterPro" id="IPR006683">
    <property type="entry name" value="Thioestr_dom"/>
</dbReference>
<reference evidence="4 5" key="1">
    <citation type="submission" date="2021-03" db="EMBL/GenBank/DDBJ databases">
        <title>Sequencing the genomes of 1000 actinobacteria strains.</title>
        <authorList>
            <person name="Klenk H.-P."/>
        </authorList>
    </citation>
    <scope>NUCLEOTIDE SEQUENCE [LARGE SCALE GENOMIC DNA]</scope>
    <source>
        <strain evidence="4 5">DSM 46670</strain>
    </source>
</reference>
<dbReference type="InterPro" id="IPR003736">
    <property type="entry name" value="PAAI_dom"/>
</dbReference>
<keyword evidence="2" id="KW-0378">Hydrolase</keyword>
<feature type="domain" description="Thioesterase" evidence="3">
    <location>
        <begin position="47"/>
        <end position="124"/>
    </location>
</feature>
<organism evidence="4 5">
    <name type="scientific">Kibdelosporangium banguiense</name>
    <dbReference type="NCBI Taxonomy" id="1365924"/>
    <lineage>
        <taxon>Bacteria</taxon>
        <taxon>Bacillati</taxon>
        <taxon>Actinomycetota</taxon>
        <taxon>Actinomycetes</taxon>
        <taxon>Pseudonocardiales</taxon>
        <taxon>Pseudonocardiaceae</taxon>
        <taxon>Kibdelosporangium</taxon>
    </lineage>
</organism>
<proteinExistence type="inferred from homology"/>
<dbReference type="PANTHER" id="PTHR43240">
    <property type="entry name" value="1,4-DIHYDROXY-2-NAPHTHOYL-COA THIOESTERASE 1"/>
    <property type="match status" value="1"/>
</dbReference>
<sequence length="134" mass="14399">MSIDQQATSMFRELMPFTAELEIEVVSQSKEEMVSRFAWAPSRCTVGGALHGGAVMTLADANAATLAFLNLPEGAQGTTTIESKTNFLRAIRSGYATARSRLLHGGRRIIVIETDVVDDSGKLAARVTQTQAVL</sequence>
<evidence type="ECO:0000313" key="5">
    <source>
        <dbReference type="Proteomes" id="UP001519332"/>
    </source>
</evidence>
<dbReference type="Pfam" id="PF03061">
    <property type="entry name" value="4HBT"/>
    <property type="match status" value="1"/>
</dbReference>
<name>A0ABS4TMC3_9PSEU</name>
<protein>
    <submittedName>
        <fullName evidence="4">Uncharacterized protein (TIGR00369 family)</fullName>
    </submittedName>
</protein>
<evidence type="ECO:0000256" key="1">
    <source>
        <dbReference type="ARBA" id="ARBA00008324"/>
    </source>
</evidence>
<dbReference type="Gene3D" id="3.10.129.10">
    <property type="entry name" value="Hotdog Thioesterase"/>
    <property type="match status" value="1"/>
</dbReference>
<dbReference type="RefSeq" id="WP_245378423.1">
    <property type="nucleotide sequence ID" value="NZ_JAGINW010000001.1"/>
</dbReference>
<dbReference type="Proteomes" id="UP001519332">
    <property type="component" value="Unassembled WGS sequence"/>
</dbReference>
<evidence type="ECO:0000313" key="4">
    <source>
        <dbReference type="EMBL" id="MBP2325149.1"/>
    </source>
</evidence>
<evidence type="ECO:0000256" key="2">
    <source>
        <dbReference type="ARBA" id="ARBA00022801"/>
    </source>
</evidence>
<dbReference type="NCBIfam" id="TIGR00369">
    <property type="entry name" value="unchar_dom_1"/>
    <property type="match status" value="1"/>
</dbReference>
<comment type="similarity">
    <text evidence="1">Belongs to the thioesterase PaaI family.</text>
</comment>
<comment type="caution">
    <text evidence="4">The sequence shown here is derived from an EMBL/GenBank/DDBJ whole genome shotgun (WGS) entry which is preliminary data.</text>
</comment>
<keyword evidence="5" id="KW-1185">Reference proteome</keyword>
<evidence type="ECO:0000259" key="3">
    <source>
        <dbReference type="Pfam" id="PF03061"/>
    </source>
</evidence>
<dbReference type="InterPro" id="IPR029069">
    <property type="entry name" value="HotDog_dom_sf"/>
</dbReference>
<gene>
    <name evidence="4" type="ORF">JOF56_005534</name>
</gene>
<dbReference type="PANTHER" id="PTHR43240:SF5">
    <property type="entry name" value="1,4-DIHYDROXY-2-NAPHTHOYL-COA THIOESTERASE 1"/>
    <property type="match status" value="1"/>
</dbReference>
<dbReference type="SUPFAM" id="SSF54637">
    <property type="entry name" value="Thioesterase/thiol ester dehydrase-isomerase"/>
    <property type="match status" value="1"/>
</dbReference>
<dbReference type="EMBL" id="JAGINW010000001">
    <property type="protein sequence ID" value="MBP2325149.1"/>
    <property type="molecule type" value="Genomic_DNA"/>
</dbReference>
<accession>A0ABS4TMC3</accession>
<dbReference type="CDD" id="cd03443">
    <property type="entry name" value="PaaI_thioesterase"/>
    <property type="match status" value="1"/>
</dbReference>